<feature type="transmembrane region" description="Helical" evidence="2">
    <location>
        <begin position="61"/>
        <end position="82"/>
    </location>
</feature>
<dbReference type="AlphaFoldDB" id="A0A7I7S242"/>
<feature type="compositionally biased region" description="Pro residues" evidence="1">
    <location>
        <begin position="1"/>
        <end position="31"/>
    </location>
</feature>
<feature type="compositionally biased region" description="Polar residues" evidence="1">
    <location>
        <begin position="90"/>
        <end position="102"/>
    </location>
</feature>
<sequence>MSMPPPGEWPSPQPGPQPPNQPQYGPPPGYQPYPGQQPYSPQGQWQPPPPFPQKGGGTTKWLLVAIAVLLVIGVTIGATLLLTRDGGAPSTPSTSDVASDIASANDTGPVEIITEEPTCEAYTSVNDSLSRLQQQGWGDIRERLGPRDSWTSDEASKVEQVTRAMTNASDRLTPLASQTPHRVVRELYESYMAYGRAYADSINDYQPVDNYLASVNINAADALTAICTAIENGAANRSIAIESAAPPRDFASVEEPASPALFLSSPDPACESWIRREDQNGADLSEWAKLDTDLPATQWSPEQRATQLVAIEFLGSFSDATAAAAEQSENLTVNDFGQLASLYIDAYVSAGDSYTSADSWLSAAGLRLTNVVTDACRAIDG</sequence>
<gene>
    <name evidence="3" type="ORF">MARA_37470</name>
</gene>
<accession>A0A7I7S242</accession>
<evidence type="ECO:0000256" key="1">
    <source>
        <dbReference type="SAM" id="MobiDB-lite"/>
    </source>
</evidence>
<feature type="region of interest" description="Disordered" evidence="1">
    <location>
        <begin position="83"/>
        <end position="102"/>
    </location>
</feature>
<evidence type="ECO:0000313" key="4">
    <source>
        <dbReference type="Proteomes" id="UP000467428"/>
    </source>
</evidence>
<keyword evidence="2" id="KW-1133">Transmembrane helix</keyword>
<geneLocation type="plasmid" evidence="4">
    <name>pjcm18538 dna</name>
</geneLocation>
<protein>
    <submittedName>
        <fullName evidence="3">Uncharacterized protein</fullName>
    </submittedName>
</protein>
<evidence type="ECO:0000313" key="3">
    <source>
        <dbReference type="EMBL" id="BBY50279.1"/>
    </source>
</evidence>
<feature type="compositionally biased region" description="Low complexity" evidence="1">
    <location>
        <begin position="32"/>
        <end position="45"/>
    </location>
</feature>
<evidence type="ECO:0000256" key="2">
    <source>
        <dbReference type="SAM" id="Phobius"/>
    </source>
</evidence>
<keyword evidence="2" id="KW-0812">Transmembrane</keyword>
<name>A0A7I7S242_9MYCO</name>
<keyword evidence="2" id="KW-0472">Membrane</keyword>
<dbReference type="EMBL" id="AP022593">
    <property type="protein sequence ID" value="BBY50279.1"/>
    <property type="molecule type" value="Genomic_DNA"/>
</dbReference>
<organism evidence="3 4">
    <name type="scientific">Mycolicibacterium arabiense</name>
    <dbReference type="NCBI Taxonomy" id="1286181"/>
    <lineage>
        <taxon>Bacteria</taxon>
        <taxon>Bacillati</taxon>
        <taxon>Actinomycetota</taxon>
        <taxon>Actinomycetes</taxon>
        <taxon>Mycobacteriales</taxon>
        <taxon>Mycobacteriaceae</taxon>
        <taxon>Mycolicibacterium</taxon>
    </lineage>
</organism>
<feature type="region of interest" description="Disordered" evidence="1">
    <location>
        <begin position="1"/>
        <end position="54"/>
    </location>
</feature>
<dbReference type="KEGG" id="marz:MARA_37470"/>
<dbReference type="RefSeq" id="WP_264076712.1">
    <property type="nucleotide sequence ID" value="NZ_JACKVD010000006.1"/>
</dbReference>
<dbReference type="Proteomes" id="UP000467428">
    <property type="component" value="Chromosome"/>
</dbReference>
<proteinExistence type="predicted"/>
<reference evidence="3 4" key="1">
    <citation type="journal article" date="2019" name="Emerg. Microbes Infect.">
        <title>Comprehensive subspecies identification of 175 nontuberculous mycobacteria species based on 7547 genomic profiles.</title>
        <authorList>
            <person name="Matsumoto Y."/>
            <person name="Kinjo T."/>
            <person name="Motooka D."/>
            <person name="Nabeya D."/>
            <person name="Jung N."/>
            <person name="Uechi K."/>
            <person name="Horii T."/>
            <person name="Iida T."/>
            <person name="Fujita J."/>
            <person name="Nakamura S."/>
        </authorList>
    </citation>
    <scope>NUCLEOTIDE SEQUENCE [LARGE SCALE GENOMIC DNA]</scope>
    <source>
        <strain evidence="3 4">JCM 18538</strain>
    </source>
</reference>
<dbReference type="SUPFAM" id="SSF81995">
    <property type="entry name" value="beta-sandwich domain of Sec23/24"/>
    <property type="match status" value="1"/>
</dbReference>
<keyword evidence="4" id="KW-1185">Reference proteome</keyword>